<feature type="domain" description="Carrier" evidence="8">
    <location>
        <begin position="608"/>
        <end position="683"/>
    </location>
</feature>
<feature type="domain" description="PKS/mFAS DH" evidence="10">
    <location>
        <begin position="1605"/>
        <end position="1875"/>
    </location>
</feature>
<dbReference type="Gene3D" id="3.90.180.10">
    <property type="entry name" value="Medium-chain alcohol dehydrogenases, catalytic domain"/>
    <property type="match status" value="1"/>
</dbReference>
<evidence type="ECO:0000259" key="9">
    <source>
        <dbReference type="PROSITE" id="PS52004"/>
    </source>
</evidence>
<dbReference type="InterPro" id="IPR032821">
    <property type="entry name" value="PKS_assoc"/>
</dbReference>
<dbReference type="NCBIfam" id="NF045894">
    <property type="entry name" value="PKS_plus_SDR"/>
    <property type="match status" value="1"/>
</dbReference>
<dbReference type="SMART" id="SM01294">
    <property type="entry name" value="PKS_PP_betabranch"/>
    <property type="match status" value="3"/>
</dbReference>
<dbReference type="InterPro" id="IPR016036">
    <property type="entry name" value="Malonyl_transacylase_ACP-bd"/>
</dbReference>
<feature type="region of interest" description="Disordered" evidence="7">
    <location>
        <begin position="4108"/>
        <end position="4132"/>
    </location>
</feature>
<dbReference type="InterPro" id="IPR013968">
    <property type="entry name" value="PKS_KR"/>
</dbReference>
<reference evidence="11 12" key="1">
    <citation type="submission" date="2018-08" db="EMBL/GenBank/DDBJ databases">
        <title>Actinomadura spongicola sp. nov., isolated from marine sponge Leucetta chagosensis.</title>
        <authorList>
            <person name="Li L."/>
            <person name="Lin H.W."/>
        </authorList>
    </citation>
    <scope>NUCLEOTIDE SEQUENCE [LARGE SCALE GENOMIC DNA]</scope>
    <source>
        <strain evidence="11 12">LHW52907</strain>
    </source>
</reference>
<dbReference type="EMBL" id="QVNQ01000017">
    <property type="protein sequence ID" value="RFS81062.1"/>
    <property type="molecule type" value="Genomic_DNA"/>
</dbReference>
<dbReference type="SUPFAM" id="SSF50129">
    <property type="entry name" value="GroES-like"/>
    <property type="match status" value="1"/>
</dbReference>
<dbReference type="GO" id="GO:0031177">
    <property type="term" value="F:phosphopantetheine binding"/>
    <property type="evidence" value="ECO:0007669"/>
    <property type="project" value="InterPro"/>
</dbReference>
<protein>
    <submittedName>
        <fullName evidence="11">SDR family NAD(P)-dependent oxidoreductase</fullName>
    </submittedName>
</protein>
<keyword evidence="12" id="KW-1185">Reference proteome</keyword>
<dbReference type="Proteomes" id="UP000262882">
    <property type="component" value="Unassembled WGS sequence"/>
</dbReference>
<dbReference type="GO" id="GO:0016491">
    <property type="term" value="F:oxidoreductase activity"/>
    <property type="evidence" value="ECO:0007669"/>
    <property type="project" value="InterPro"/>
</dbReference>
<dbReference type="FunFam" id="1.10.1200.10:FF:000007">
    <property type="entry name" value="Probable polyketide synthase pks17"/>
    <property type="match status" value="2"/>
</dbReference>
<keyword evidence="3" id="KW-0808">Transferase</keyword>
<dbReference type="PROSITE" id="PS50075">
    <property type="entry name" value="CARRIER"/>
    <property type="match status" value="4"/>
</dbReference>
<evidence type="ECO:0000256" key="2">
    <source>
        <dbReference type="ARBA" id="ARBA00022553"/>
    </source>
</evidence>
<dbReference type="InterPro" id="IPR055123">
    <property type="entry name" value="SpnB-like_Rossmann"/>
</dbReference>
<dbReference type="Gene3D" id="3.40.50.720">
    <property type="entry name" value="NAD(P)-binding Rossmann-like Domain"/>
    <property type="match status" value="3"/>
</dbReference>
<evidence type="ECO:0000256" key="1">
    <source>
        <dbReference type="ARBA" id="ARBA00022450"/>
    </source>
</evidence>
<dbReference type="PROSITE" id="PS52019">
    <property type="entry name" value="PKS_MFAS_DH"/>
    <property type="match status" value="2"/>
</dbReference>
<dbReference type="FunFam" id="3.40.366.10:FF:000002">
    <property type="entry name" value="Probable polyketide synthase 2"/>
    <property type="match status" value="3"/>
</dbReference>
<feature type="region of interest" description="C-terminal hotdog fold" evidence="6">
    <location>
        <begin position="1740"/>
        <end position="1875"/>
    </location>
</feature>
<dbReference type="Gene3D" id="3.40.47.10">
    <property type="match status" value="3"/>
</dbReference>
<dbReference type="PROSITE" id="PS00012">
    <property type="entry name" value="PHOSPHOPANTETHEINE"/>
    <property type="match status" value="3"/>
</dbReference>
<dbReference type="Gene3D" id="3.30.70.3290">
    <property type="match status" value="4"/>
</dbReference>
<feature type="region of interest" description="Disordered" evidence="7">
    <location>
        <begin position="5954"/>
        <end position="5987"/>
    </location>
</feature>
<feature type="domain" description="Carrier" evidence="8">
    <location>
        <begin position="2648"/>
        <end position="2723"/>
    </location>
</feature>
<dbReference type="InterPro" id="IPR014031">
    <property type="entry name" value="Ketoacyl_synth_C"/>
</dbReference>
<evidence type="ECO:0000313" key="12">
    <source>
        <dbReference type="Proteomes" id="UP000262882"/>
    </source>
</evidence>
<feature type="compositionally biased region" description="Basic and acidic residues" evidence="7">
    <location>
        <begin position="5954"/>
        <end position="5974"/>
    </location>
</feature>
<dbReference type="Gene3D" id="3.40.366.10">
    <property type="entry name" value="Malonyl-Coenzyme A Acyl Carrier Protein, domain 2"/>
    <property type="match status" value="4"/>
</dbReference>
<dbReference type="Pfam" id="PF13602">
    <property type="entry name" value="ADH_zinc_N_2"/>
    <property type="match status" value="1"/>
</dbReference>
<evidence type="ECO:0000259" key="8">
    <source>
        <dbReference type="PROSITE" id="PS50075"/>
    </source>
</evidence>
<dbReference type="InterPro" id="IPR049900">
    <property type="entry name" value="PKS_mFAS_DH"/>
</dbReference>
<feature type="region of interest" description="N-terminal hotdog fold" evidence="6">
    <location>
        <begin position="1605"/>
        <end position="1727"/>
    </location>
</feature>
<dbReference type="SUPFAM" id="SSF47336">
    <property type="entry name" value="ACP-like"/>
    <property type="match status" value="4"/>
</dbReference>
<sequence length="6004" mass="633970">MLELAWTALEDARVVPADLRGTAVAVRTGVPGSPEDVSGPLERLLGLRMPDAAPDDRDQPDAAADPVRAACADLRRGRAALALAGGVAADTAGGAVLVLMPRSRAVEVGAPIRCLLPEDAEDAARTSIRTLVDTIRASEDPGERNAPEEPAAGDGGTLGLPWLVSARTEGALRAQAARLHDHLVDRPHDRPIDIGYSLATTRTAFGHRAAILGRDRADLLPALRSLADGEPAANVLKGTAGVASGTPVMVFPGHGPQWPGMATELLESSAVFAERVEECGRALEQYVDWRLIDVLHGAAGAPPLDGADVVQPALFAVMVALADVWRDLGVRPGAVVGHSLGEVAAACVAGALSLDDAARVAALWSRAQATLAGRGDMLSIQSPVERVEPLLAEFDGRVDVAAVNGPGWVTVSGDPGPVGELAARLRSGGVRARLIPVGLAAHSAQIEGLRSELLEGLAPITPRVPRTPFYSTTAGRWVDGAETDAEYWYRNLRGTVRFGAALAALMDAGHDVFVEVSPHPVLTVAVEDVAARAGVDALVVGTLRRDHGGPDRIAASLAELHVRGVDVDWAAAYDGRNARSVAVPTYPFRHAGDAWNGLHGLSAADQERVLLDLVRAQAAALLDLDRPGDLPADASFRELGLESVTAVTLRNRLNAATGLRLPATLLYDHPTPAAVAARLRAETLGEAEEEAAPAVAARPAGDPGEPVAIVAMSCRFPGGANSPEELWRLVADGRDAVGALPRDRGWDLGALGDPGTAEPGSFYQREAGVLDVTAFDPAFFRISPREAAAMDPQQRLLLETAWEAFERAGIVPASVRGSRIGVFVGAMTMDYGPPMDRAPAEQEGYVLTGTTGSVASGRLAYTFGLEGPTVTVDTACSSSLVALHLAAQAVRNGECPMALVGGVTVMSTPGMFVEFSRQRALSPDGRCRAFAASADGFGLAEGAGMVLLERLSDARRNGHEVLAVVRGTAINHDGASNGLTAPSGPSQRQVIAQALANAGLSPGDVDLVEAHGTGTTLGDPIEARSLLATYGRARPPERPLRLGSVKSNIGHAQAAAGLAGVIKTVMAMRHGVMPATLHVDEPSPHIDWSAGAVTLLTEPCPWPDTGRPRRAGVSSFGVSGTNAHAILEAGDPLPSEPADEDTATGDGGALPWVISGATGDAVRDQAARLRDFVEERPGLRPADVGFALATTRTSFAHRAAVTGTGRAELLAGLAALADGSPAGNVLRGEAASGGTVLVFPGQGAQWTGMARELAAASPVFRDHLTACADALAPHVDWSPLDVLTGTGPESAELLRRTDVVQPALFAMMVSLAGVWRAYGVEPAAVLGHSQGEIAAAHVAGALSLDDAARVVALRSRAIMRLAGTGGMASVPLPADRLAERLARWDGRLHVAALNGPALAVVAGESAAVAELVESCEADGVRARRIEVDYASHTPAVEGLRDELLERLSGVTPRQAEIPFYSTLTGDRLDTTELDADYWYRNLRNPVLFARACHALFESGHRLFIEASPHPVLTVAVQENLTGDAVDGAALGTLRRDDGGPARFLTSLADAHAHGAAPDWERVFPGPHGTVPDLPTYAFQRERYWHAGARPGTDTAGGTALTSVDHPLLGGVMSLAEGDRLVLTGAVSPDVQPWLADHAVQGTVLLPGTAFLEMAIQAGDRVGCDLVEELTLENPLVLPDGATGHVQVAVEAPDETGRRRLTVHSRPHEEQPWTRHATGFLTRAENAPASAGPPAEPAAGAVPADLSDAYARLADAGYEYGPLFQGLRSARRLGDDVWAEVLLPEDAPTSGFGIHPALLDAALHALLLDAEPGGGVELPFSWNGVRLHAAGATSLHVRLTRTGTDSFRIHAVDASGEPVLTVESLTLRPAAGRLTADGAGSARESLFRLAWRPVDTPSGAAEPSVHADLDAARAALADGGSPVPDVVAVRCPVPSGGGDVADAAREVTHRALDLVQGWLAEERFGESRLVIVTDRAVAVDEVEDVDPAQAPVWGLVRAAQAEHPGRFVLLDAPRGVSIADAVATGEPQLALRDGTTYTPRLQNIASSGSLLVPDEGPWRLDVTEPGTIDNLVLRDDPDSARPLADGEVRIAMRAGGLNFRDVLLTLGMYPGEADIGSEGAGVVLEVAADVTEFTPGDRVMGLVPGSFGPVAITDRRLITTIPDDWTYTQAATVPVVYLTAYYGLIHLADLQPGHKILIHTATGGVGTAATHIARHIGAEPYATAHPTKWPTLHTLGYPTTHIANSRTTHFTQHFPTDFDTILNSLAGPLTDASLTLLKPGGHFLDMGKTDLRNPAEIETHHPGIHYRPYDLFEAGPDLIQRMLTEVVALLENGSLEAPPVTTWDVARAPEAFRHLQQARHVGKLALTLPPVLDPDGTVLITGGTGTLGALVARHLVTRHGARNLLLTSRRGLDAPGAHDLATELTGLGANVTITACDTTDPDALADLLDGVRLTAVVHAAGVLDDATITALRPEQLHTVLRPKVDAAWNLHHHTQGHDLAAFILFSSAAGTLGNPGQANYAAANTYLDALAHHRRANGLPATSLAWGLWSDSSGMTGHLDQADLARLRRTGLSPMSAGDGLALFDLALASGHAQLMPAPLDRDALRAQTVSPVLRDLVPANRAISRRTADGASTWARKLTALPESERRQAAEADIRAHAAAVLGHSAVDTIDPQRAFRELGFDSLTAVELRNRLAAATGLQLPATLIFDHPTTTALAEFLLSTAMGARARGGEASTAPVKVDDDPIVVVGMACRYPGGAHSPQALWRLVAEGADAVDVFPTDRGWDLDTLLDPDPERPGTTYASTGGFLYDAARFDPDFFGLSPREALAMDPQQRLLLETAWETFERAGIDPTSLRGTATGVFAGVVAQDYASRPNDEALDGYLLTGMTGSVASGRVSYLLGLEGPAVTIDTACSSSLVATHMAAQALRNGECDLALAGGATVMATPLVFTEFSRQRGLAPDGRCKSFAGAADGTGFSDGVGLVLLERLSDAERNGHRVLAIVRGSAINQDGASNGLTAPNGPSQERVIHQALAAARLAPHEVDAVEAHGTGTTLGDPIEAQALINTYGQDRPEDRPLWLGSIKSNIGHTQAAAGVAGIIKMIEAMRHGVLPQTLHVDEPTPHVDWAQGAVSLLTEPTPWPENGHPRRAGVSSFGISGTNAHLILEQPPIPQPTDSPEPSDVPVPWVISAKSEPALKAQAAQLLDLIENNPELDPAQVAYSLATTRTHFDHRAAAIGTTIDDLRRALTNNLVQDMRRTGKTAFLFTGQGAQRLGMGRELYDTFPAFADALDQAIAAFDLPLREVMWATDPNDERLHQTQYTQPALFALETALFHLLRHWGITPHYLLGHSIGELTAAHTAGVLTLEDAARLVTTRARLMQELPATGAMTAIQATPDEVAPHLGDGVAIAAINGAHSTVISGDAAAVHELAGRFAEQGRKTRNLTVSHAFHSPHMDPILDDFHAVAESVQYHPPTIPIVSNLTGTVATVEQLTSPGYWTRLIREPVQFHAGATTLTEHDVTTYLELGPDAVLSALTDQPGIPLLRRNQPETHTIVTALATAHTQGIPVNWDAALPQAPTIDLPTYPFQRESYWVRSSPVGATANSDEAQFWAAVDDGDLQSLARTLRVTDDAAESLEAVLPLLSEWHERNRARSVVDDWRYRIVWRPVGDVAETHADETWLLLVPAGHARDEWSTAVAESLTEGGAQVVPLTLGAAETDRVVLAERLRVAMAEQSLSGVVSLLGLADEPLAATLSLVQAMADIESSIPLWLVTNGAVSVSRLDEPVDPAQAQIWGLGRAAGLEHPRFWGGLLDLPSTVEPRALARLRSALAAPGGEDQLAVRAQGLLARRLIPAATGAAPMPRTWTTHGTALITGGTGGLGAHVARWLATAGAEHLVLVSRRGPEAPGAADLEAELADRGCGVTIAACDIADRDALSDLLDRVRADHGPIRTVVHAAGLAQDTPIVETSVDELTEVNVKAVAASHLSDLFDGEELDGFVLFSSIAGVWGSGGQAVYAAANAHLDALAERRRAQGGTATAVAWGLWAGEGMGAQSGVQKRLNRYGIRAMAPDLAITALQHSLDHDDTAVTVADMDWRRFLTAFTAARPRPLMDELPEARSTEEKRSDAEPDLRNRLADLPPADRRARLLELVNAETAAVTGRDDEQTSDPQRPFRARGFDSLMAVELRGRLVAATGLDLPTTFAFDYPSPDEAARRLDALLTGERAAPAVFHAATSPIDDPIAVVGMACRFPGGVRSADELWRLVVEGGDAVGSFPTDRGWDIDRLYDPNPEHAGTSYTDRGGFLYTAADFDPAFFGISPREALAMDPQQRLLLETAWETFERAGIDPTSLRGSNTGVFAGTWAQEYGGGLGHASEEAGGHLATGGAGSVASGRIAFTLGLHGPAVTIDTACSSSLVAMHLAGQALRSGECDLALAGGVTVMATPGVFLEFSRQRGLAPDGRCKPFAGAADGTGWGEGAGLVLLERLSDAHRNGHRVLAIVRGSAVNQDGASNGLTAPNGPSQERVIQQALANAQLTPADVDAVEAHGTGTTLGDPIEAQALINTYGQQRPDDRPLWLGSIKSNIGHTQAAAGVAGVIKMIEAMRHGVLPQTLHVDEPTPHVDWAQGAVSLLTEPVTWPETGRPRRAGVSSFGISGTNAHIILEQPPAADPTEPAQPSDIPVPWVLSAKTESALQVQATQLLDLIEANPELSRAEVARTLATTRTHFDHRAAAIGTTLDDLRHALTNNLIHEKVRTGKTAFLFTGQGAQQHGMGRELYDTFPAFADALDQAIAAFDLPLREVMWAQPDDERLHQTQYTQPALFALETALFRLLSRWGITPHYLLGHSIGELTAAHTAGVLTLEDAARLVTTRARLMQELPATGAMTAIQATPDEITPHLSDHVAIAAINGAHSTVISGDRDAVHELAARFAEQGRKTRNLTVSHAFHSPHMDPILDDFHAVAQSVQFHPPTIPIVSNLTGTIATAEQLTSPGYWTRLIREPVNFHTGTTTLTEHDVTTYLELGPDAVLSALTNEPGIPLLRRNQPEAETAVTALATAHTQGIPVDWAAFYGEGTGASVELPTYPFERRRLWLDSGATDRVDPAGTVEHPLVDQLIELDDGGLLYTGRLSVRSQPWLADHVVFGDVVVPGTTWVELIAWAGREVGCDELVELTHESPLMLPEGRTVELQLRLGPADDSDRRVVTLRCRLEDATSRPQWVALAHGILGAGVPVDGDRAPAELGVWPPEGAEPLDTGGFYERYADQGFYRWGPVFRSLRSAWRRGAELFAEVRFPQGADAGGFDLHPAFLDASMHALGLRNAPAELTPLVADPGEDGERPRIPFAWRSVRLRGEGVRALRVRMVVSPTEGVSVTLADHAGRLVASIESFVMLPISMEQLRSSLTAPRHESLFQVGWNPLVAADGAPRAWARIGGGDPALPGTVHDDLRSLRRALADGERAPDAVLFEVPPEGSAEDRAVAAHAAARRVLALTREWLAAPETASSRLVIVTRGAVAGPGDGTRVDPAQSAVWGLVRSAQTEQPGRVTLVDLDEEPESARAVADLPVGAEPQLAVRAGQGFVPRLARVPATAAASPAPVFDPSGTVLITGGTGTLGGLVARHLVERGGARELLLTSRRGRAAEGADALVEELTSLGARVTVAACDAADRDALAELLAGLPADRPLTAVVHTAGVLDDSVITELDDERLDRVLRPKVDAAWHLHELTRDLDVAEFVLFSAAAGVLGGPGQGNYAAANAFLDGLAHHRRALGLPVLSLAWGLWEQPSGITAHLDHADLRRIVRGGMSPLPTPEALALLDTARESGLPAVMPARLDETRLGGAGTAVPALLQDLVRRAPRPVAAERAAPRTADLGAELRAVPAPERERRLVDLVVGQIATVTDHPSHIIDPGRPFRELGFDSLMTVELRNRLAAATTLQLPATLVFDHPTPTALAQHLHDLLGFDGRDGSDGEADAHADDARDTDGTDDAGDTAHDIDAMGTDDLIRMALDDDLS</sequence>
<dbReference type="Pfam" id="PF08659">
    <property type="entry name" value="KR"/>
    <property type="match status" value="3"/>
</dbReference>
<dbReference type="PANTHER" id="PTHR43775:SF51">
    <property type="entry name" value="INACTIVE PHENOLPHTHIOCEROL SYNTHESIS POLYKETIDE SYNTHASE TYPE I PKS1-RELATED"/>
    <property type="match status" value="1"/>
</dbReference>
<gene>
    <name evidence="11" type="ORF">D0T12_33960</name>
</gene>
<keyword evidence="2" id="KW-0597">Phosphoprotein</keyword>
<dbReference type="CDD" id="cd08952">
    <property type="entry name" value="KR_1_SDR_x"/>
    <property type="match status" value="1"/>
</dbReference>
<dbReference type="InterPro" id="IPR001227">
    <property type="entry name" value="Ac_transferase_dom_sf"/>
</dbReference>
<dbReference type="InterPro" id="IPR020806">
    <property type="entry name" value="PKS_PP-bd"/>
</dbReference>
<dbReference type="GO" id="GO:0004315">
    <property type="term" value="F:3-oxoacyl-[acyl-carrier-protein] synthase activity"/>
    <property type="evidence" value="ECO:0007669"/>
    <property type="project" value="InterPro"/>
</dbReference>
<evidence type="ECO:0000256" key="3">
    <source>
        <dbReference type="ARBA" id="ARBA00022679"/>
    </source>
</evidence>
<feature type="active site" description="Proton acceptor; for dehydratase activity" evidence="6">
    <location>
        <position position="1637"/>
    </location>
</feature>
<dbReference type="CDD" id="cd00833">
    <property type="entry name" value="PKS"/>
    <property type="match status" value="3"/>
</dbReference>
<dbReference type="InterPro" id="IPR006162">
    <property type="entry name" value="Ppantetheine_attach_site"/>
</dbReference>
<proteinExistence type="predicted"/>
<dbReference type="OrthoDB" id="4537517at2"/>
<dbReference type="Pfam" id="PF00550">
    <property type="entry name" value="PP-binding"/>
    <property type="match status" value="4"/>
</dbReference>
<evidence type="ECO:0000256" key="5">
    <source>
        <dbReference type="ARBA" id="ARBA00023315"/>
    </source>
</evidence>
<dbReference type="Pfam" id="PF16197">
    <property type="entry name" value="KAsynt_C_assoc"/>
    <property type="match status" value="3"/>
</dbReference>
<feature type="active site" description="Proton donor; for dehydratase activity" evidence="6">
    <location>
        <position position="5305"/>
    </location>
</feature>
<dbReference type="Pfam" id="PF22621">
    <property type="entry name" value="CurL-like_PKS_C"/>
    <property type="match status" value="1"/>
</dbReference>
<evidence type="ECO:0000256" key="4">
    <source>
        <dbReference type="ARBA" id="ARBA00023268"/>
    </source>
</evidence>
<dbReference type="InterPro" id="IPR013154">
    <property type="entry name" value="ADH-like_N"/>
</dbReference>
<feature type="active site" description="Proton donor; for dehydratase activity" evidence="6">
    <location>
        <position position="1799"/>
    </location>
</feature>
<dbReference type="Pfam" id="PF00109">
    <property type="entry name" value="ketoacyl-synt"/>
    <property type="match status" value="3"/>
</dbReference>
<dbReference type="InterPro" id="IPR018201">
    <property type="entry name" value="Ketoacyl_synth_AS"/>
</dbReference>
<dbReference type="InterPro" id="IPR036291">
    <property type="entry name" value="NAD(P)-bd_dom_sf"/>
</dbReference>
<dbReference type="SMART" id="SM00822">
    <property type="entry name" value="PKS_KR"/>
    <property type="match status" value="3"/>
</dbReference>
<feature type="region of interest" description="C-terminal hotdog fold" evidence="6">
    <location>
        <begin position="5245"/>
        <end position="5394"/>
    </location>
</feature>
<dbReference type="InterPro" id="IPR036736">
    <property type="entry name" value="ACP-like_sf"/>
</dbReference>
<feature type="domain" description="Ketosynthase family 3 (KS3)" evidence="9">
    <location>
        <begin position="2742"/>
        <end position="3166"/>
    </location>
</feature>
<evidence type="ECO:0000259" key="10">
    <source>
        <dbReference type="PROSITE" id="PS52019"/>
    </source>
</evidence>
<dbReference type="Pfam" id="PF14765">
    <property type="entry name" value="PS-DH"/>
    <property type="match status" value="2"/>
</dbReference>
<dbReference type="Pfam" id="PF21089">
    <property type="entry name" value="PKS_DH_N"/>
    <property type="match status" value="2"/>
</dbReference>
<accession>A0A372G7D5</accession>
<feature type="region of interest" description="N-terminal hotdog fold" evidence="6">
    <location>
        <begin position="5105"/>
        <end position="5229"/>
    </location>
</feature>
<feature type="region of interest" description="Disordered" evidence="7">
    <location>
        <begin position="135"/>
        <end position="157"/>
    </location>
</feature>
<dbReference type="SMART" id="SM00829">
    <property type="entry name" value="PKS_ER"/>
    <property type="match status" value="1"/>
</dbReference>
<dbReference type="Gene3D" id="6.10.140.1830">
    <property type="match status" value="1"/>
</dbReference>
<dbReference type="InterPro" id="IPR057326">
    <property type="entry name" value="KR_dom"/>
</dbReference>
<dbReference type="SUPFAM" id="SSF55048">
    <property type="entry name" value="Probable ACP-binding domain of malonyl-CoA ACP transacylase"/>
    <property type="match status" value="4"/>
</dbReference>
<dbReference type="Gene3D" id="3.10.129.110">
    <property type="entry name" value="Polyketide synthase dehydratase"/>
    <property type="match status" value="2"/>
</dbReference>
<dbReference type="InterPro" id="IPR014030">
    <property type="entry name" value="Ketoacyl_synth_N"/>
</dbReference>
<comment type="caution">
    <text evidence="11">The sequence shown here is derived from an EMBL/GenBank/DDBJ whole genome shotgun (WGS) entry which is preliminary data.</text>
</comment>
<dbReference type="Pfam" id="PF08240">
    <property type="entry name" value="ADH_N"/>
    <property type="match status" value="1"/>
</dbReference>
<evidence type="ECO:0000256" key="6">
    <source>
        <dbReference type="PROSITE-ProRule" id="PRU01363"/>
    </source>
</evidence>
<dbReference type="GO" id="GO:0006633">
    <property type="term" value="P:fatty acid biosynthetic process"/>
    <property type="evidence" value="ECO:0007669"/>
    <property type="project" value="InterPro"/>
</dbReference>
<dbReference type="Pfam" id="PF22953">
    <property type="entry name" value="SpnB_Rossmann"/>
    <property type="match status" value="2"/>
</dbReference>
<dbReference type="FunFam" id="3.40.47.10:FF:000019">
    <property type="entry name" value="Polyketide synthase type I"/>
    <property type="match status" value="3"/>
</dbReference>
<keyword evidence="4" id="KW-0511">Multifunctional enzyme</keyword>
<dbReference type="PROSITE" id="PS00606">
    <property type="entry name" value="KS3_1"/>
    <property type="match status" value="2"/>
</dbReference>
<dbReference type="InterPro" id="IPR041618">
    <property type="entry name" value="PKS_DE"/>
</dbReference>
<feature type="domain" description="Ketosynthase family 3 (KS3)" evidence="9">
    <location>
        <begin position="704"/>
        <end position="1129"/>
    </location>
</feature>
<evidence type="ECO:0000256" key="7">
    <source>
        <dbReference type="SAM" id="MobiDB-lite"/>
    </source>
</evidence>
<dbReference type="InterPro" id="IPR016039">
    <property type="entry name" value="Thiolase-like"/>
</dbReference>
<dbReference type="SMART" id="SM00826">
    <property type="entry name" value="PKS_DH"/>
    <property type="match status" value="2"/>
</dbReference>
<dbReference type="CDD" id="cd05195">
    <property type="entry name" value="enoyl_red"/>
    <property type="match status" value="1"/>
</dbReference>
<keyword evidence="1" id="KW-0596">Phosphopantetheine</keyword>
<dbReference type="Pfam" id="PF02801">
    <property type="entry name" value="Ketoacyl-synt_C"/>
    <property type="match status" value="3"/>
</dbReference>
<dbReference type="InterPro" id="IPR020841">
    <property type="entry name" value="PKS_Beta-ketoAc_synthase_dom"/>
</dbReference>
<dbReference type="InterPro" id="IPR050091">
    <property type="entry name" value="PKS_NRPS_Biosynth_Enz"/>
</dbReference>
<evidence type="ECO:0000313" key="11">
    <source>
        <dbReference type="EMBL" id="RFS81062.1"/>
    </source>
</evidence>
<feature type="domain" description="Carrier" evidence="8">
    <location>
        <begin position="4140"/>
        <end position="4218"/>
    </location>
</feature>
<dbReference type="InterPro" id="IPR049551">
    <property type="entry name" value="PKS_DH_C"/>
</dbReference>
<dbReference type="GO" id="GO:0004312">
    <property type="term" value="F:fatty acid synthase activity"/>
    <property type="evidence" value="ECO:0007669"/>
    <property type="project" value="TreeGrafter"/>
</dbReference>
<dbReference type="InterPro" id="IPR016035">
    <property type="entry name" value="Acyl_Trfase/lysoPLipase"/>
</dbReference>
<dbReference type="Pfam" id="PF18369">
    <property type="entry name" value="PKS_DE"/>
    <property type="match status" value="1"/>
</dbReference>
<dbReference type="Pfam" id="PF00698">
    <property type="entry name" value="Acyl_transf_1"/>
    <property type="match status" value="4"/>
</dbReference>
<dbReference type="SUPFAM" id="SSF51735">
    <property type="entry name" value="NAD(P)-binding Rossmann-fold domains"/>
    <property type="match status" value="7"/>
</dbReference>
<feature type="compositionally biased region" description="Basic and acidic residues" evidence="7">
    <location>
        <begin position="136"/>
        <end position="147"/>
    </location>
</feature>
<dbReference type="PROSITE" id="PS52004">
    <property type="entry name" value="KS3_2"/>
    <property type="match status" value="3"/>
</dbReference>
<feature type="domain" description="Carrier" evidence="8">
    <location>
        <begin position="5870"/>
        <end position="5951"/>
    </location>
</feature>
<organism evidence="11 12">
    <name type="scientific">Actinomadura spongiicola</name>
    <dbReference type="NCBI Taxonomy" id="2303421"/>
    <lineage>
        <taxon>Bacteria</taxon>
        <taxon>Bacillati</taxon>
        <taxon>Actinomycetota</taxon>
        <taxon>Actinomycetes</taxon>
        <taxon>Streptosporangiales</taxon>
        <taxon>Thermomonosporaceae</taxon>
        <taxon>Actinomadura</taxon>
    </lineage>
</organism>
<dbReference type="InterPro" id="IPR020843">
    <property type="entry name" value="ER"/>
</dbReference>
<dbReference type="InterPro" id="IPR049552">
    <property type="entry name" value="PKS_DH_N"/>
</dbReference>
<dbReference type="SUPFAM" id="SSF53901">
    <property type="entry name" value="Thiolase-like"/>
    <property type="match status" value="4"/>
</dbReference>
<dbReference type="InterPro" id="IPR020807">
    <property type="entry name" value="PKS_DH"/>
</dbReference>
<dbReference type="SMART" id="SM00827">
    <property type="entry name" value="PKS_AT"/>
    <property type="match status" value="4"/>
</dbReference>
<dbReference type="Gene3D" id="3.40.50.11460">
    <property type="match status" value="1"/>
</dbReference>
<dbReference type="SMART" id="SM00825">
    <property type="entry name" value="PKS_KS"/>
    <property type="match status" value="3"/>
</dbReference>
<dbReference type="InterPro" id="IPR014043">
    <property type="entry name" value="Acyl_transferase_dom"/>
</dbReference>
<dbReference type="PANTHER" id="PTHR43775">
    <property type="entry name" value="FATTY ACID SYNTHASE"/>
    <property type="match status" value="1"/>
</dbReference>
<dbReference type="SUPFAM" id="SSF52151">
    <property type="entry name" value="FabD/lysophospholipase-like"/>
    <property type="match status" value="4"/>
</dbReference>
<name>A0A372G7D5_9ACTN</name>
<dbReference type="InterPro" id="IPR042104">
    <property type="entry name" value="PKS_dehydratase_sf"/>
</dbReference>
<dbReference type="Gene3D" id="1.10.1200.10">
    <property type="entry name" value="ACP-like"/>
    <property type="match status" value="4"/>
</dbReference>
<feature type="active site" description="Proton acceptor; for dehydratase activity" evidence="6">
    <location>
        <position position="5136"/>
    </location>
</feature>
<dbReference type="InterPro" id="IPR009081">
    <property type="entry name" value="PP-bd_ACP"/>
</dbReference>
<dbReference type="SMART" id="SM00823">
    <property type="entry name" value="PKS_PP"/>
    <property type="match status" value="4"/>
</dbReference>
<feature type="domain" description="Ketosynthase family 3 (KS3)" evidence="9">
    <location>
        <begin position="4236"/>
        <end position="4662"/>
    </location>
</feature>
<dbReference type="CDD" id="cd08956">
    <property type="entry name" value="KR_3_FAS_SDR_x"/>
    <property type="match status" value="2"/>
</dbReference>
<feature type="domain" description="PKS/mFAS DH" evidence="10">
    <location>
        <begin position="5105"/>
        <end position="5394"/>
    </location>
</feature>
<dbReference type="InterPro" id="IPR011032">
    <property type="entry name" value="GroES-like_sf"/>
</dbReference>
<keyword evidence="5" id="KW-0012">Acyltransferase</keyword>